<protein>
    <submittedName>
        <fullName evidence="1">Uncharacterized protein</fullName>
    </submittedName>
</protein>
<comment type="caution">
    <text evidence="1">The sequence shown here is derived from an EMBL/GenBank/DDBJ whole genome shotgun (WGS) entry which is preliminary data.</text>
</comment>
<evidence type="ECO:0000313" key="2">
    <source>
        <dbReference type="Proteomes" id="UP000824533"/>
    </source>
</evidence>
<proteinExistence type="predicted"/>
<dbReference type="Proteomes" id="UP000824533">
    <property type="component" value="Linkage Group LG13"/>
</dbReference>
<name>A0ACC1CXM5_9NEOP</name>
<reference evidence="1 2" key="1">
    <citation type="journal article" date="2021" name="Front. Genet.">
        <title>Chromosome-Level Genome Assembly Reveals Significant Gene Expansion in the Toll and IMD Signaling Pathways of Dendrolimus kikuchii.</title>
        <authorList>
            <person name="Zhou J."/>
            <person name="Wu P."/>
            <person name="Xiong Z."/>
            <person name="Liu N."/>
            <person name="Zhao N."/>
            <person name="Ji M."/>
            <person name="Qiu Y."/>
            <person name="Yang B."/>
        </authorList>
    </citation>
    <scope>NUCLEOTIDE SEQUENCE [LARGE SCALE GENOMIC DNA]</scope>
    <source>
        <strain evidence="1">Ann1</strain>
    </source>
</reference>
<gene>
    <name evidence="1" type="ORF">K1T71_007643</name>
</gene>
<keyword evidence="2" id="KW-1185">Reference proteome</keyword>
<accession>A0ACC1CXM5</accession>
<sequence>MATTNGAVVILLIWQYPAIAHLYHCLYACEQNFASQDNDKPTFCELVIVAPYTTLDIENFDWYVKLLIFRPLVKASYAVYRRRSAKSIGKRIVRFWEC</sequence>
<dbReference type="EMBL" id="CM034399">
    <property type="protein sequence ID" value="KAJ0176464.1"/>
    <property type="molecule type" value="Genomic_DNA"/>
</dbReference>
<organism evidence="1 2">
    <name type="scientific">Dendrolimus kikuchii</name>
    <dbReference type="NCBI Taxonomy" id="765133"/>
    <lineage>
        <taxon>Eukaryota</taxon>
        <taxon>Metazoa</taxon>
        <taxon>Ecdysozoa</taxon>
        <taxon>Arthropoda</taxon>
        <taxon>Hexapoda</taxon>
        <taxon>Insecta</taxon>
        <taxon>Pterygota</taxon>
        <taxon>Neoptera</taxon>
        <taxon>Endopterygota</taxon>
        <taxon>Lepidoptera</taxon>
        <taxon>Glossata</taxon>
        <taxon>Ditrysia</taxon>
        <taxon>Bombycoidea</taxon>
        <taxon>Lasiocampidae</taxon>
        <taxon>Dendrolimus</taxon>
    </lineage>
</organism>
<evidence type="ECO:0000313" key="1">
    <source>
        <dbReference type="EMBL" id="KAJ0176464.1"/>
    </source>
</evidence>